<sequence>MAEVPDSRASPLIRVETLATRQAYAEQRELEDFLESVEAFHREEQKLQQKSAGCWTEKASPRNFSRCNLLPAADPNEK</sequence>
<comment type="caution">
    <text evidence="1">The sequence shown here is derived from an EMBL/GenBank/DDBJ whole genome shotgun (WGS) entry which is preliminary data.</text>
</comment>
<accession>A0AA40FI01</accession>
<dbReference type="EMBL" id="JAHYIQ010000040">
    <property type="protein sequence ID" value="KAK1118923.1"/>
    <property type="molecule type" value="Genomic_DNA"/>
</dbReference>
<name>A0AA40FI01_9HYME</name>
<organism evidence="1 2">
    <name type="scientific">Melipona bicolor</name>
    <dbReference type="NCBI Taxonomy" id="60889"/>
    <lineage>
        <taxon>Eukaryota</taxon>
        <taxon>Metazoa</taxon>
        <taxon>Ecdysozoa</taxon>
        <taxon>Arthropoda</taxon>
        <taxon>Hexapoda</taxon>
        <taxon>Insecta</taxon>
        <taxon>Pterygota</taxon>
        <taxon>Neoptera</taxon>
        <taxon>Endopterygota</taxon>
        <taxon>Hymenoptera</taxon>
        <taxon>Apocrita</taxon>
        <taxon>Aculeata</taxon>
        <taxon>Apoidea</taxon>
        <taxon>Anthophila</taxon>
        <taxon>Apidae</taxon>
        <taxon>Melipona</taxon>
    </lineage>
</organism>
<keyword evidence="2" id="KW-1185">Reference proteome</keyword>
<protein>
    <submittedName>
        <fullName evidence="1">Uncharacterized protein</fullName>
    </submittedName>
</protein>
<proteinExistence type="predicted"/>
<evidence type="ECO:0000313" key="2">
    <source>
        <dbReference type="Proteomes" id="UP001177670"/>
    </source>
</evidence>
<reference evidence="1" key="1">
    <citation type="submission" date="2021-10" db="EMBL/GenBank/DDBJ databases">
        <title>Melipona bicolor Genome sequencing and assembly.</title>
        <authorList>
            <person name="Araujo N.S."/>
            <person name="Arias M.C."/>
        </authorList>
    </citation>
    <scope>NUCLEOTIDE SEQUENCE</scope>
    <source>
        <strain evidence="1">USP_2M_L1-L4_2017</strain>
        <tissue evidence="1">Whole body</tissue>
    </source>
</reference>
<gene>
    <name evidence="1" type="ORF">K0M31_014692</name>
</gene>
<dbReference type="Proteomes" id="UP001177670">
    <property type="component" value="Unassembled WGS sequence"/>
</dbReference>
<dbReference type="AlphaFoldDB" id="A0AA40FI01"/>
<evidence type="ECO:0000313" key="1">
    <source>
        <dbReference type="EMBL" id="KAK1118923.1"/>
    </source>
</evidence>